<gene>
    <name evidence="1" type="ORF">GCM10023175_53990</name>
</gene>
<sequence>MVAAFADRLNRVFRAFPQTRGGAHLEAREWSNEQVSRAAEEVYGRSLIKRQHLRLLRSGERPRPSIETASAIARAFELLSRDEAHPGDASAIASYLTLDQDEVSAEDSANIADLRERLSRPDMESVIQEAMRASGVESIAFRARGLSPESLKAVLGIIEHSRTLEGLDDDRNHPDKGQP</sequence>
<reference evidence="2" key="1">
    <citation type="journal article" date="2019" name="Int. J. Syst. Evol. Microbiol.">
        <title>The Global Catalogue of Microorganisms (GCM) 10K type strain sequencing project: providing services to taxonomists for standard genome sequencing and annotation.</title>
        <authorList>
            <consortium name="The Broad Institute Genomics Platform"/>
            <consortium name="The Broad Institute Genome Sequencing Center for Infectious Disease"/>
            <person name="Wu L."/>
            <person name="Ma J."/>
        </authorList>
    </citation>
    <scope>NUCLEOTIDE SEQUENCE [LARGE SCALE GENOMIC DNA]</scope>
    <source>
        <strain evidence="2">JCM 17906</strain>
    </source>
</reference>
<dbReference type="InterPro" id="IPR010982">
    <property type="entry name" value="Lambda_DNA-bd_dom_sf"/>
</dbReference>
<dbReference type="Proteomes" id="UP001501598">
    <property type="component" value="Unassembled WGS sequence"/>
</dbReference>
<dbReference type="EMBL" id="BAABGT010000086">
    <property type="protein sequence ID" value="GAA4554880.1"/>
    <property type="molecule type" value="Genomic_DNA"/>
</dbReference>
<proteinExistence type="predicted"/>
<evidence type="ECO:0000313" key="1">
    <source>
        <dbReference type="EMBL" id="GAA4554880.1"/>
    </source>
</evidence>
<accession>A0ABP8RZE4</accession>
<evidence type="ECO:0000313" key="2">
    <source>
        <dbReference type="Proteomes" id="UP001501598"/>
    </source>
</evidence>
<dbReference type="Gene3D" id="1.10.260.40">
    <property type="entry name" value="lambda repressor-like DNA-binding domains"/>
    <property type="match status" value="1"/>
</dbReference>
<comment type="caution">
    <text evidence="1">The sequence shown here is derived from an EMBL/GenBank/DDBJ whole genome shotgun (WGS) entry which is preliminary data.</text>
</comment>
<keyword evidence="2" id="KW-1185">Reference proteome</keyword>
<name>A0ABP8RZE4_9PSEU</name>
<protein>
    <submittedName>
        <fullName evidence="1">Uncharacterized protein</fullName>
    </submittedName>
</protein>
<organism evidence="1 2">
    <name type="scientific">Pseudonocardia xishanensis</name>
    <dbReference type="NCBI Taxonomy" id="630995"/>
    <lineage>
        <taxon>Bacteria</taxon>
        <taxon>Bacillati</taxon>
        <taxon>Actinomycetota</taxon>
        <taxon>Actinomycetes</taxon>
        <taxon>Pseudonocardiales</taxon>
        <taxon>Pseudonocardiaceae</taxon>
        <taxon>Pseudonocardia</taxon>
    </lineage>
</organism>